<organism evidence="2 3">
    <name type="scientific">Planotetraspora phitsanulokensis</name>
    <dbReference type="NCBI Taxonomy" id="575192"/>
    <lineage>
        <taxon>Bacteria</taxon>
        <taxon>Bacillati</taxon>
        <taxon>Actinomycetota</taxon>
        <taxon>Actinomycetes</taxon>
        <taxon>Streptosporangiales</taxon>
        <taxon>Streptosporangiaceae</taxon>
        <taxon>Planotetraspora</taxon>
    </lineage>
</organism>
<evidence type="ECO:0000256" key="1">
    <source>
        <dbReference type="SAM" id="MobiDB-lite"/>
    </source>
</evidence>
<dbReference type="AlphaFoldDB" id="A0A8J3XFQ0"/>
<sequence length="50" mass="5442">MRAASVSSQAATPPDVPKFIVPRQARETVRPERPSVVYCIGRSFVREAAG</sequence>
<keyword evidence="3" id="KW-1185">Reference proteome</keyword>
<accession>A0A8J3XFQ0</accession>
<evidence type="ECO:0000313" key="2">
    <source>
        <dbReference type="EMBL" id="GII39335.1"/>
    </source>
</evidence>
<dbReference type="Proteomes" id="UP000622547">
    <property type="component" value="Unassembled WGS sequence"/>
</dbReference>
<comment type="caution">
    <text evidence="2">The sequence shown here is derived from an EMBL/GenBank/DDBJ whole genome shotgun (WGS) entry which is preliminary data.</text>
</comment>
<protein>
    <submittedName>
        <fullName evidence="2">Uncharacterized protein</fullName>
    </submittedName>
</protein>
<feature type="region of interest" description="Disordered" evidence="1">
    <location>
        <begin position="1"/>
        <end position="23"/>
    </location>
</feature>
<proteinExistence type="predicted"/>
<gene>
    <name evidence="2" type="ORF">Pph01_43380</name>
</gene>
<name>A0A8J3XFQ0_9ACTN</name>
<dbReference type="EMBL" id="BOOP01000020">
    <property type="protein sequence ID" value="GII39335.1"/>
    <property type="molecule type" value="Genomic_DNA"/>
</dbReference>
<reference evidence="2 3" key="1">
    <citation type="submission" date="2021-01" db="EMBL/GenBank/DDBJ databases">
        <title>Whole genome shotgun sequence of Planotetraspora phitsanulokensis NBRC 104273.</title>
        <authorList>
            <person name="Komaki H."/>
            <person name="Tamura T."/>
        </authorList>
    </citation>
    <scope>NUCLEOTIDE SEQUENCE [LARGE SCALE GENOMIC DNA]</scope>
    <source>
        <strain evidence="2 3">NBRC 104273</strain>
    </source>
</reference>
<feature type="compositionally biased region" description="Polar residues" evidence="1">
    <location>
        <begin position="1"/>
        <end position="11"/>
    </location>
</feature>
<evidence type="ECO:0000313" key="3">
    <source>
        <dbReference type="Proteomes" id="UP000622547"/>
    </source>
</evidence>